<dbReference type="KEGG" id="aot:AcetOri_orf00594"/>
<dbReference type="GO" id="GO:0016740">
    <property type="term" value="F:transferase activity"/>
    <property type="evidence" value="ECO:0007669"/>
    <property type="project" value="UniProtKB-KW"/>
</dbReference>
<protein>
    <submittedName>
        <fullName evidence="1">Carnitine O-palmitoyltransferase 2, mitochondrial</fullName>
    </submittedName>
</protein>
<accession>A0A2Z5ZEA9</accession>
<keyword evidence="1" id="KW-0808">Transferase</keyword>
<dbReference type="Proteomes" id="UP000270034">
    <property type="component" value="Chromosome"/>
</dbReference>
<sequence>MTKMTEQRIADNLQMLETEIRYLRVIVSVLLNDCSPEAYKKAQEFIKFVEQEEPRITTDLPHKEAASAHSTEIAAYWASISNKRTHSA</sequence>
<proteinExistence type="predicted"/>
<dbReference type="AlphaFoldDB" id="A0A2Z5ZEA9"/>
<organism evidence="1 2">
    <name type="scientific">Acetobacter orientalis</name>
    <dbReference type="NCBI Taxonomy" id="146474"/>
    <lineage>
        <taxon>Bacteria</taxon>
        <taxon>Pseudomonadati</taxon>
        <taxon>Pseudomonadota</taxon>
        <taxon>Alphaproteobacteria</taxon>
        <taxon>Acetobacterales</taxon>
        <taxon>Acetobacteraceae</taxon>
        <taxon>Acetobacter</taxon>
    </lineage>
</organism>
<evidence type="ECO:0000313" key="1">
    <source>
        <dbReference type="EMBL" id="BBC78759.1"/>
    </source>
</evidence>
<reference evidence="1 2" key="1">
    <citation type="submission" date="2018-02" db="EMBL/GenBank/DDBJ databases">
        <title>Acetobacter orientalis genome.</title>
        <authorList>
            <person name="Nakashima N."/>
            <person name="Tamura T."/>
        </authorList>
    </citation>
    <scope>NUCLEOTIDE SEQUENCE [LARGE SCALE GENOMIC DNA]</scope>
    <source>
        <strain evidence="1 2">FAN1</strain>
    </source>
</reference>
<dbReference type="EMBL" id="AP018515">
    <property type="protein sequence ID" value="BBC78759.1"/>
    <property type="molecule type" value="Genomic_DNA"/>
</dbReference>
<name>A0A2Z5ZEA9_9PROT</name>
<gene>
    <name evidence="1" type="ORF">AcetOrient_orf00594</name>
</gene>
<evidence type="ECO:0000313" key="2">
    <source>
        <dbReference type="Proteomes" id="UP000270034"/>
    </source>
</evidence>